<protein>
    <submittedName>
        <fullName evidence="1">Putative phage associated protein</fullName>
    </submittedName>
</protein>
<name>A0A378UJ01_BERDE</name>
<evidence type="ECO:0000313" key="1">
    <source>
        <dbReference type="EMBL" id="STZ77348.1"/>
    </source>
</evidence>
<organism evidence="1 2">
    <name type="scientific">Bergeriella denitrificans</name>
    <name type="common">Neisseria denitrificans</name>
    <dbReference type="NCBI Taxonomy" id="494"/>
    <lineage>
        <taxon>Bacteria</taxon>
        <taxon>Pseudomonadati</taxon>
        <taxon>Pseudomonadota</taxon>
        <taxon>Betaproteobacteria</taxon>
        <taxon>Neisseriales</taxon>
        <taxon>Neisseriaceae</taxon>
        <taxon>Bergeriella</taxon>
    </lineage>
</organism>
<dbReference type="Proteomes" id="UP000254651">
    <property type="component" value="Unassembled WGS sequence"/>
</dbReference>
<dbReference type="AlphaFoldDB" id="A0A378UJ01"/>
<keyword evidence="2" id="KW-1185">Reference proteome</keyword>
<reference evidence="1 2" key="1">
    <citation type="submission" date="2018-06" db="EMBL/GenBank/DDBJ databases">
        <authorList>
            <consortium name="Pathogen Informatics"/>
            <person name="Doyle S."/>
        </authorList>
    </citation>
    <scope>NUCLEOTIDE SEQUENCE [LARGE SCALE GENOMIC DNA]</scope>
    <source>
        <strain evidence="1 2">NCTC10295</strain>
    </source>
</reference>
<accession>A0A378UJ01</accession>
<evidence type="ECO:0000313" key="2">
    <source>
        <dbReference type="Proteomes" id="UP000254651"/>
    </source>
</evidence>
<dbReference type="RefSeq" id="WP_066075657.1">
    <property type="nucleotide sequence ID" value="NZ_CP181246.1"/>
</dbReference>
<sequence length="161" mass="17929">MNVRFEFIGGDTIAAVLKSYSAGIDAQIEASIGRSVLMLQRYVVANKLSGQVLGKRTGNLRRSINQVVERNGTKTVGMVKTNVRYGVAHEYGFSGAVSVKAHLRQIKQAFGRPLRESRSVQIKAHSRHVKLPERSFLRSALRDLQPQIEADLQMAVERALR</sequence>
<dbReference type="EMBL" id="UGQS01000002">
    <property type="protein sequence ID" value="STZ77348.1"/>
    <property type="molecule type" value="Genomic_DNA"/>
</dbReference>
<proteinExistence type="predicted"/>
<gene>
    <name evidence="1" type="ORF">NCTC10295_02165</name>
</gene>